<evidence type="ECO:0000256" key="2">
    <source>
        <dbReference type="ARBA" id="ARBA00023015"/>
    </source>
</evidence>
<keyword evidence="2" id="KW-0805">Transcription regulation</keyword>
<keyword evidence="6" id="KW-1185">Reference proteome</keyword>
<dbReference type="Proteomes" id="UP001597474">
    <property type="component" value="Unassembled WGS sequence"/>
</dbReference>
<dbReference type="InterPro" id="IPR036390">
    <property type="entry name" value="WH_DNA-bd_sf"/>
</dbReference>
<dbReference type="InterPro" id="IPR036388">
    <property type="entry name" value="WH-like_DNA-bd_sf"/>
</dbReference>
<proteinExistence type="inferred from homology"/>
<keyword evidence="3" id="KW-0804">Transcription</keyword>
<reference evidence="6" key="1">
    <citation type="journal article" date="2019" name="Int. J. Syst. Evol. Microbiol.">
        <title>The Global Catalogue of Microorganisms (GCM) 10K type strain sequencing project: providing services to taxonomists for standard genome sequencing and annotation.</title>
        <authorList>
            <consortium name="The Broad Institute Genomics Platform"/>
            <consortium name="The Broad Institute Genome Sequencing Center for Infectious Disease"/>
            <person name="Wu L."/>
            <person name="Ma J."/>
        </authorList>
    </citation>
    <scope>NUCLEOTIDE SEQUENCE [LARGE SCALE GENOMIC DNA]</scope>
    <source>
        <strain evidence="6">TISTR 2562</strain>
    </source>
</reference>
<evidence type="ECO:0000256" key="1">
    <source>
        <dbReference type="ARBA" id="ARBA00009437"/>
    </source>
</evidence>
<evidence type="ECO:0000313" key="5">
    <source>
        <dbReference type="EMBL" id="MFD2738132.1"/>
    </source>
</evidence>
<evidence type="ECO:0000313" key="6">
    <source>
        <dbReference type="Proteomes" id="UP001597474"/>
    </source>
</evidence>
<gene>
    <name evidence="5" type="ORF">ACFSUD_00970</name>
</gene>
<comment type="caution">
    <text evidence="5">The sequence shown here is derived from an EMBL/GenBank/DDBJ whole genome shotgun (WGS) entry which is preliminary data.</text>
</comment>
<dbReference type="EMBL" id="JBHUMP010000001">
    <property type="protein sequence ID" value="MFD2738132.1"/>
    <property type="molecule type" value="Genomic_DNA"/>
</dbReference>
<dbReference type="Pfam" id="PF00126">
    <property type="entry name" value="HTH_1"/>
    <property type="match status" value="1"/>
</dbReference>
<accession>A0ABW5U028</accession>
<comment type="similarity">
    <text evidence="1">Belongs to the LysR transcriptional regulatory family.</text>
</comment>
<dbReference type="PROSITE" id="PS50931">
    <property type="entry name" value="HTH_LYSR"/>
    <property type="match status" value="1"/>
</dbReference>
<protein>
    <submittedName>
        <fullName evidence="5">LysR family transcriptional regulator</fullName>
    </submittedName>
</protein>
<dbReference type="SUPFAM" id="SSF46785">
    <property type="entry name" value="Winged helix' DNA-binding domain"/>
    <property type="match status" value="1"/>
</dbReference>
<evidence type="ECO:0000256" key="3">
    <source>
        <dbReference type="ARBA" id="ARBA00023163"/>
    </source>
</evidence>
<feature type="domain" description="HTH lysR-type" evidence="4">
    <location>
        <begin position="15"/>
        <end position="72"/>
    </location>
</feature>
<dbReference type="RefSeq" id="WP_386370555.1">
    <property type="nucleotide sequence ID" value="NZ_JBHUMP010000001.1"/>
</dbReference>
<dbReference type="InterPro" id="IPR000847">
    <property type="entry name" value="LysR_HTH_N"/>
</dbReference>
<dbReference type="Gene3D" id="1.10.10.10">
    <property type="entry name" value="Winged helix-like DNA-binding domain superfamily/Winged helix DNA-binding domain"/>
    <property type="match status" value="1"/>
</dbReference>
<organism evidence="5 6">
    <name type="scientific">Sulfitobacter aestuarii</name>
    <dbReference type="NCBI Taxonomy" id="2161676"/>
    <lineage>
        <taxon>Bacteria</taxon>
        <taxon>Pseudomonadati</taxon>
        <taxon>Pseudomonadota</taxon>
        <taxon>Alphaproteobacteria</taxon>
        <taxon>Rhodobacterales</taxon>
        <taxon>Roseobacteraceae</taxon>
        <taxon>Sulfitobacter</taxon>
    </lineage>
</organism>
<dbReference type="PANTHER" id="PTHR30126:SF39">
    <property type="entry name" value="HTH-TYPE TRANSCRIPTIONAL REGULATOR CYSL"/>
    <property type="match status" value="1"/>
</dbReference>
<evidence type="ECO:0000259" key="4">
    <source>
        <dbReference type="PROSITE" id="PS50931"/>
    </source>
</evidence>
<sequence length="298" mass="33442">MTTRSEKAAVEPPALLYEMMRSFAVLAQTLNLSHAVQQLGSTRQTVRRHISQLEDSMAVKLFDVQDRRYHLTEAGQRALPSAQSMLAQGAVWLNGQYDHVNGMERLTYEDDNGWIFHQQQQPLSRVWEGESDLLKAAARGWAAAGGELENPAMKPVRPYILVFRDSPGGWICVELGEETLYAKWYGWANARSSIGRALDQFPGGEEFARLTNVPFQEVQAGQGIRLDQVLTKMPRDAGGPLHYIGFYRLMLGMRLPDGSPAIVAAVDRADRLRITDVDPTLIEKMPRDATVTFDRSRL</sequence>
<dbReference type="PANTHER" id="PTHR30126">
    <property type="entry name" value="HTH-TYPE TRANSCRIPTIONAL REGULATOR"/>
    <property type="match status" value="1"/>
</dbReference>
<name>A0ABW5U028_9RHOB</name>